<dbReference type="OrthoDB" id="434743at2759"/>
<dbReference type="Proteomes" id="UP001153069">
    <property type="component" value="Unassembled WGS sequence"/>
</dbReference>
<feature type="transmembrane region" description="Helical" evidence="1">
    <location>
        <begin position="379"/>
        <end position="397"/>
    </location>
</feature>
<protein>
    <submittedName>
        <fullName evidence="2">Uncharacterized protein</fullName>
    </submittedName>
</protein>
<keyword evidence="3" id="KW-1185">Reference proteome</keyword>
<evidence type="ECO:0000313" key="3">
    <source>
        <dbReference type="Proteomes" id="UP001153069"/>
    </source>
</evidence>
<evidence type="ECO:0000256" key="1">
    <source>
        <dbReference type="SAM" id="Phobius"/>
    </source>
</evidence>
<reference evidence="2" key="1">
    <citation type="submission" date="2020-06" db="EMBL/GenBank/DDBJ databases">
        <authorList>
            <consortium name="Plant Systems Biology data submission"/>
        </authorList>
    </citation>
    <scope>NUCLEOTIDE SEQUENCE</scope>
    <source>
        <strain evidence="2">D6</strain>
    </source>
</reference>
<name>A0A9N8ERZ9_9STRA</name>
<evidence type="ECO:0000313" key="2">
    <source>
        <dbReference type="EMBL" id="CAB9523625.1"/>
    </source>
</evidence>
<dbReference type="EMBL" id="CAICTM010001436">
    <property type="protein sequence ID" value="CAB9523625.1"/>
    <property type="molecule type" value="Genomic_DNA"/>
</dbReference>
<keyword evidence="1" id="KW-0812">Transmembrane</keyword>
<gene>
    <name evidence="2" type="ORF">SEMRO_1438_G272700.2</name>
</gene>
<proteinExistence type="predicted"/>
<dbReference type="AlphaFoldDB" id="A0A9N8ERZ9"/>
<sequence>MSQRRRSSLFPWAEAKAIPVSKWGISKSHFIEFVNEVNSYQKKGLIKNDHLPYPLPSDDAGDLFDKQGNERIVDFVPKTYQYSDIKFNDPNIGPTIFQITEQIVKPLVENNGTLPGLSGAASHPEAIKARRKTIAAIGDGFGLTSTTAAAAATTATNTTKRSSTGTSLSEALPKSSWALLKNPSGLDIDLFVAHSWAAGIYEFASHLLKEWPDDCNGAYICFLSNPPNLDRKLYSASGNLQDNIFYKVLQIKQMKQMVMISTQNAPIHRRAWCCFEAYVAMKQGLPITIGGDKKYLSAMRKRVRDCKKTNKQLERHTQQLMQGDHQDRYQRHKVIVQSMTDLVALIVVCYATIAACLLVPIILVEDRLPSEFVAPFKSLFNFICNVASMMLFPVIYLSKFCWWCIQSWSLKPVDETLHKAEAAEHELHEVKRSAVDVRLAQASMELDKATILRVIGEDADTFNEMLTNLILNKVTISYGTPMGAEISFVTN</sequence>
<organism evidence="2 3">
    <name type="scientific">Seminavis robusta</name>
    <dbReference type="NCBI Taxonomy" id="568900"/>
    <lineage>
        <taxon>Eukaryota</taxon>
        <taxon>Sar</taxon>
        <taxon>Stramenopiles</taxon>
        <taxon>Ochrophyta</taxon>
        <taxon>Bacillariophyta</taxon>
        <taxon>Bacillariophyceae</taxon>
        <taxon>Bacillariophycidae</taxon>
        <taxon>Naviculales</taxon>
        <taxon>Naviculaceae</taxon>
        <taxon>Seminavis</taxon>
    </lineage>
</organism>
<keyword evidence="1" id="KW-0472">Membrane</keyword>
<accession>A0A9N8ERZ9</accession>
<comment type="caution">
    <text evidence="2">The sequence shown here is derived from an EMBL/GenBank/DDBJ whole genome shotgun (WGS) entry which is preliminary data.</text>
</comment>
<feature type="transmembrane region" description="Helical" evidence="1">
    <location>
        <begin position="342"/>
        <end position="364"/>
    </location>
</feature>
<keyword evidence="1" id="KW-1133">Transmembrane helix</keyword>